<organism evidence="1 2">
    <name type="scientific">Athelia psychrophila</name>
    <dbReference type="NCBI Taxonomy" id="1759441"/>
    <lineage>
        <taxon>Eukaryota</taxon>
        <taxon>Fungi</taxon>
        <taxon>Dikarya</taxon>
        <taxon>Basidiomycota</taxon>
        <taxon>Agaricomycotina</taxon>
        <taxon>Agaricomycetes</taxon>
        <taxon>Agaricomycetidae</taxon>
        <taxon>Atheliales</taxon>
        <taxon>Atheliaceae</taxon>
        <taxon>Athelia</taxon>
    </lineage>
</organism>
<keyword evidence="2" id="KW-1185">Reference proteome</keyword>
<proteinExistence type="predicted"/>
<dbReference type="EMBL" id="KV417534">
    <property type="protein sequence ID" value="KZP23219.1"/>
    <property type="molecule type" value="Genomic_DNA"/>
</dbReference>
<gene>
    <name evidence="1" type="ORF">FIBSPDRAFT_952279</name>
</gene>
<sequence length="178" mass="20148">MVILHKMNSPAQVPDVNTTARSFTPARASDNSELVAETLQYFLHAEAVIFSIQLSMHWHYQMTVNQYYRNSLPLPPSLSRDLASMCEAVDSDLLTGMDEVISNIDDVTLHLAKIKFDLMNEHLLIGRRGIISAHEKERWTAARNIIFGLHLTIAQGKWGPREWAQSYSPALPMCRGDQ</sequence>
<protein>
    <submittedName>
        <fullName evidence="1">Uncharacterized protein</fullName>
    </submittedName>
</protein>
<dbReference type="OrthoDB" id="10515587at2759"/>
<reference evidence="1 2" key="1">
    <citation type="journal article" date="2016" name="Mol. Biol. Evol.">
        <title>Comparative Genomics of Early-Diverging Mushroom-Forming Fungi Provides Insights into the Origins of Lignocellulose Decay Capabilities.</title>
        <authorList>
            <person name="Nagy L.G."/>
            <person name="Riley R."/>
            <person name="Tritt A."/>
            <person name="Adam C."/>
            <person name="Daum C."/>
            <person name="Floudas D."/>
            <person name="Sun H."/>
            <person name="Yadav J.S."/>
            <person name="Pangilinan J."/>
            <person name="Larsson K.H."/>
            <person name="Matsuura K."/>
            <person name="Barry K."/>
            <person name="Labutti K."/>
            <person name="Kuo R."/>
            <person name="Ohm R.A."/>
            <person name="Bhattacharya S.S."/>
            <person name="Shirouzu T."/>
            <person name="Yoshinaga Y."/>
            <person name="Martin F.M."/>
            <person name="Grigoriev I.V."/>
            <person name="Hibbett D.S."/>
        </authorList>
    </citation>
    <scope>NUCLEOTIDE SEQUENCE [LARGE SCALE GENOMIC DNA]</scope>
    <source>
        <strain evidence="1 2">CBS 109695</strain>
    </source>
</reference>
<evidence type="ECO:0000313" key="2">
    <source>
        <dbReference type="Proteomes" id="UP000076532"/>
    </source>
</evidence>
<dbReference type="Proteomes" id="UP000076532">
    <property type="component" value="Unassembled WGS sequence"/>
</dbReference>
<evidence type="ECO:0000313" key="1">
    <source>
        <dbReference type="EMBL" id="KZP23219.1"/>
    </source>
</evidence>
<dbReference type="AlphaFoldDB" id="A0A166LQK6"/>
<name>A0A166LQK6_9AGAM</name>
<accession>A0A166LQK6</accession>